<dbReference type="Gene3D" id="1.10.10.410">
    <property type="match status" value="1"/>
</dbReference>
<name>A0A3B1CSD0_9ZZZZ</name>
<gene>
    <name evidence="1" type="ORF">MNBD_NITROSPINAE01-190</name>
</gene>
<dbReference type="PANTHER" id="PTHR28055:SF1">
    <property type="entry name" value="ALTERED INHERITANCE OF MITOCHONDRIA PROTEIN 41, MITOCHONDRIAL"/>
    <property type="match status" value="1"/>
</dbReference>
<dbReference type="PANTHER" id="PTHR28055">
    <property type="entry name" value="ALTERED INHERITANCE OF MITOCHONDRIA PROTEIN 41, MITOCHONDRIAL"/>
    <property type="match status" value="1"/>
</dbReference>
<dbReference type="EMBL" id="UOGC01000091">
    <property type="protein sequence ID" value="VAX19577.1"/>
    <property type="molecule type" value="Genomic_DNA"/>
</dbReference>
<protein>
    <submittedName>
        <fullName evidence="1">Transamidase GatB domain protein</fullName>
    </submittedName>
</protein>
<dbReference type="AlphaFoldDB" id="A0A3B1CSD0"/>
<dbReference type="InterPro" id="IPR042184">
    <property type="entry name" value="YqeY/Aim41_N"/>
</dbReference>
<dbReference type="InterPro" id="IPR023168">
    <property type="entry name" value="GatB_Yqey_C_2"/>
</dbReference>
<sequence length="147" mass="16229">MSLKDKISDDLKTSMKARDAVRTGVIRMSIAAIVNKQIELGHELSDEDVISVLTTEAKKRRDAAEQFRNGARNELADKEEAEFAILKEYLPEQMGEDEIRVIVKDVIATAGAESMKDLGAVMKQLMPKIKGKADGALVNKIVRSELS</sequence>
<reference evidence="1" key="1">
    <citation type="submission" date="2018-06" db="EMBL/GenBank/DDBJ databases">
        <authorList>
            <person name="Zhirakovskaya E."/>
        </authorList>
    </citation>
    <scope>NUCLEOTIDE SEQUENCE</scope>
</reference>
<organism evidence="1">
    <name type="scientific">hydrothermal vent metagenome</name>
    <dbReference type="NCBI Taxonomy" id="652676"/>
    <lineage>
        <taxon>unclassified sequences</taxon>
        <taxon>metagenomes</taxon>
        <taxon>ecological metagenomes</taxon>
    </lineage>
</organism>
<dbReference type="SUPFAM" id="SSF89095">
    <property type="entry name" value="GatB/YqeY motif"/>
    <property type="match status" value="1"/>
</dbReference>
<accession>A0A3B1CSD0</accession>
<dbReference type="Gene3D" id="1.10.1510.10">
    <property type="entry name" value="Uncharacterised protein YqeY/AIM41 PF09424, N-terminal domain"/>
    <property type="match status" value="1"/>
</dbReference>
<evidence type="ECO:0000313" key="1">
    <source>
        <dbReference type="EMBL" id="VAX19577.1"/>
    </source>
</evidence>
<dbReference type="GO" id="GO:0016884">
    <property type="term" value="F:carbon-nitrogen ligase activity, with glutamine as amido-N-donor"/>
    <property type="evidence" value="ECO:0007669"/>
    <property type="project" value="InterPro"/>
</dbReference>
<proteinExistence type="predicted"/>
<dbReference type="InterPro" id="IPR019004">
    <property type="entry name" value="YqeY/Aim41"/>
</dbReference>
<dbReference type="Pfam" id="PF09424">
    <property type="entry name" value="YqeY"/>
    <property type="match status" value="1"/>
</dbReference>
<dbReference type="InterPro" id="IPR003789">
    <property type="entry name" value="Asn/Gln_tRNA_amidoTrase-B-like"/>
</dbReference>